<dbReference type="AlphaFoldDB" id="A0A3D9MZJ3"/>
<evidence type="ECO:0000313" key="1">
    <source>
        <dbReference type="EMBL" id="REE25721.1"/>
    </source>
</evidence>
<dbReference type="Proteomes" id="UP000256919">
    <property type="component" value="Unassembled WGS sequence"/>
</dbReference>
<reference evidence="1 2" key="1">
    <citation type="submission" date="2018-07" db="EMBL/GenBank/DDBJ databases">
        <title>Genomic Encyclopedia of Type Strains, Phase III (KMG-III): the genomes of soil and plant-associated and newly described type strains.</title>
        <authorList>
            <person name="Whitman W."/>
        </authorList>
    </citation>
    <scope>NUCLEOTIDE SEQUENCE [LARGE SCALE GENOMIC DNA]</scope>
    <source>
        <strain evidence="1 2">CECT 7948</strain>
    </source>
</reference>
<keyword evidence="2" id="KW-1185">Reference proteome</keyword>
<organism evidence="1 2">
    <name type="scientific">Winogradskyella pacifica</name>
    <dbReference type="NCBI Taxonomy" id="664642"/>
    <lineage>
        <taxon>Bacteria</taxon>
        <taxon>Pseudomonadati</taxon>
        <taxon>Bacteroidota</taxon>
        <taxon>Flavobacteriia</taxon>
        <taxon>Flavobacteriales</taxon>
        <taxon>Flavobacteriaceae</taxon>
        <taxon>Winogradskyella</taxon>
    </lineage>
</organism>
<protein>
    <submittedName>
        <fullName evidence="1">Uncharacterized protein</fullName>
    </submittedName>
</protein>
<name>A0A3D9MZJ3_9FLAO</name>
<proteinExistence type="predicted"/>
<sequence length="163" mass="17865">MKKLFLLITILTLSLNCSDDDNNNSNENDSSVNIGEGSYVINNNETSTNYAYWYGGSAGEATFTLTNVLLNSHSEVWNNTNDTVFFDLRPQPNETINTGTYEFSSSGQSPLYIQDGGHNYDEFIGGTITIAQNGANYTVSYNINLQSGDNIIGNYNGAINIVE</sequence>
<comment type="caution">
    <text evidence="1">The sequence shown here is derived from an EMBL/GenBank/DDBJ whole genome shotgun (WGS) entry which is preliminary data.</text>
</comment>
<gene>
    <name evidence="1" type="ORF">DFQ09_102312</name>
</gene>
<dbReference type="EMBL" id="QREI01000002">
    <property type="protein sequence ID" value="REE25721.1"/>
    <property type="molecule type" value="Genomic_DNA"/>
</dbReference>
<evidence type="ECO:0000313" key="2">
    <source>
        <dbReference type="Proteomes" id="UP000256919"/>
    </source>
</evidence>
<dbReference type="RefSeq" id="WP_147298331.1">
    <property type="nucleotide sequence ID" value="NZ_QREI01000002.1"/>
</dbReference>
<accession>A0A3D9MZJ3</accession>